<reference evidence="1" key="1">
    <citation type="submission" date="2011-04" db="EMBL/GenBank/DDBJ databases">
        <title>Evolution of plant cell wall degrading machinery underlies the functional diversity of forest fungi.</title>
        <authorList>
            <consortium name="US DOE Joint Genome Institute (JGI-PGF)"/>
            <person name="Eastwood D.C."/>
            <person name="Floudas D."/>
            <person name="Binder M."/>
            <person name="Majcherczyk A."/>
            <person name="Schneider P."/>
            <person name="Aerts A."/>
            <person name="Asiegbu F.O."/>
            <person name="Baker S.E."/>
            <person name="Barry K."/>
            <person name="Bendiksby M."/>
            <person name="Blumentritt M."/>
            <person name="Coutinho P.M."/>
            <person name="Cullen D."/>
            <person name="Cullen D."/>
            <person name="Gathman A."/>
            <person name="Goodell B."/>
            <person name="Henrissat B."/>
            <person name="Ihrmark K."/>
            <person name="Kauserud H."/>
            <person name="Kohler A."/>
            <person name="LaButti K."/>
            <person name="Lapidus A."/>
            <person name="Lavin J.L."/>
            <person name="Lee Y.-H."/>
            <person name="Lindquist E."/>
            <person name="Lilly W."/>
            <person name="Lucas S."/>
            <person name="Morin E."/>
            <person name="Murat C."/>
            <person name="Oguiza J.A."/>
            <person name="Park J."/>
            <person name="Pisabarro A.G."/>
            <person name="Riley R."/>
            <person name="Rosling A."/>
            <person name="Salamov A."/>
            <person name="Schmidt O."/>
            <person name="Schmutz J."/>
            <person name="Skrede I."/>
            <person name="Stenlid J."/>
            <person name="Wiebenga A."/>
            <person name="Xie X."/>
            <person name="Kues U."/>
            <person name="Hibbett D.S."/>
            <person name="Hoffmeister D."/>
            <person name="Hogberg N."/>
            <person name="Martin F."/>
            <person name="Grigoriev I.V."/>
            <person name="Watkinson S.C."/>
        </authorList>
    </citation>
    <scope>NUCLEOTIDE SEQUENCE</scope>
    <source>
        <strain evidence="1">S7.9</strain>
    </source>
</reference>
<dbReference type="GeneID" id="18813781"/>
<organism>
    <name type="scientific">Serpula lacrymans var. lacrymans (strain S7.9)</name>
    <name type="common">Dry rot fungus</name>
    <dbReference type="NCBI Taxonomy" id="578457"/>
    <lineage>
        <taxon>Eukaryota</taxon>
        <taxon>Fungi</taxon>
        <taxon>Dikarya</taxon>
        <taxon>Basidiomycota</taxon>
        <taxon>Agaricomycotina</taxon>
        <taxon>Agaricomycetes</taxon>
        <taxon>Agaricomycetidae</taxon>
        <taxon>Boletales</taxon>
        <taxon>Coniophorineae</taxon>
        <taxon>Serpulaceae</taxon>
        <taxon>Serpula</taxon>
    </lineage>
</organism>
<sequence length="208" mass="23532">MYPLPRFKLGDSNSSLDVAEHLHILDTVIFCSEDDVNLPCAPFPENNIDVERLSDRPKNSDHVIVALTRTPDTGVRIANTNVKAVVSDPQQVVGQQSVPPLRSIPAPRGPLSKPGSGGYALFDELKWDRSTYTNIQTSLHELCQEHFQITLPYHEQEADARLVFLATARRRFPMLEAYVNTWPARDFATMYLKNTSSQWRRKARIACI</sequence>
<dbReference type="RefSeq" id="XP_007312060.1">
    <property type="nucleotide sequence ID" value="XM_007311998.1"/>
</dbReference>
<dbReference type="EMBL" id="GL945428">
    <property type="protein sequence ID" value="EGO30176.1"/>
    <property type="molecule type" value="Genomic_DNA"/>
</dbReference>
<dbReference type="Proteomes" id="UP000008064">
    <property type="component" value="Unassembled WGS sequence"/>
</dbReference>
<dbReference type="AlphaFoldDB" id="F8ND92"/>
<name>F8ND92_SERL9</name>
<proteinExistence type="predicted"/>
<accession>F8ND92</accession>
<dbReference type="OrthoDB" id="3067928at2759"/>
<dbReference type="HOGENOM" id="CLU_1321610_0_0_1"/>
<protein>
    <submittedName>
        <fullName evidence="1">Uncharacterized protein</fullName>
    </submittedName>
</protein>
<gene>
    <name evidence="1" type="ORF">SERLADRAFT_431648</name>
</gene>
<dbReference type="KEGG" id="sla:SERLADRAFT_431648"/>
<evidence type="ECO:0000313" key="1">
    <source>
        <dbReference type="EMBL" id="EGO30176.1"/>
    </source>
</evidence>